<feature type="domain" description="HTH lysR-type" evidence="5">
    <location>
        <begin position="1"/>
        <end position="57"/>
    </location>
</feature>
<dbReference type="GO" id="GO:0000976">
    <property type="term" value="F:transcription cis-regulatory region binding"/>
    <property type="evidence" value="ECO:0007669"/>
    <property type="project" value="TreeGrafter"/>
</dbReference>
<keyword evidence="3" id="KW-0238">DNA-binding</keyword>
<name>A0A177KJR6_9BACI</name>
<dbReference type="RefSeq" id="WP_018395649.1">
    <property type="nucleotide sequence ID" value="NZ_LQWZ01000036.1"/>
</dbReference>
<dbReference type="PRINTS" id="PR00039">
    <property type="entry name" value="HTHLYSR"/>
</dbReference>
<accession>A0A177KJR6</accession>
<comment type="caution">
    <text evidence="6">The sequence shown here is derived from an EMBL/GenBank/DDBJ whole genome shotgun (WGS) entry which is preliminary data.</text>
</comment>
<dbReference type="PANTHER" id="PTHR30126:SF39">
    <property type="entry name" value="HTH-TYPE TRANSCRIPTIONAL REGULATOR CYSL"/>
    <property type="match status" value="1"/>
</dbReference>
<dbReference type="Gene3D" id="1.10.10.10">
    <property type="entry name" value="Winged helix-like DNA-binding domain superfamily/Winged helix DNA-binding domain"/>
    <property type="match status" value="1"/>
</dbReference>
<protein>
    <recommendedName>
        <fullName evidence="5">HTH lysR-type domain-containing protein</fullName>
    </recommendedName>
</protein>
<dbReference type="InterPro" id="IPR036388">
    <property type="entry name" value="WH-like_DNA-bd_sf"/>
</dbReference>
<dbReference type="FunFam" id="1.10.10.10:FF:000001">
    <property type="entry name" value="LysR family transcriptional regulator"/>
    <property type="match status" value="1"/>
</dbReference>
<dbReference type="InterPro" id="IPR005119">
    <property type="entry name" value="LysR_subst-bd"/>
</dbReference>
<dbReference type="Gene3D" id="3.40.190.290">
    <property type="match status" value="1"/>
</dbReference>
<dbReference type="Pfam" id="PF03466">
    <property type="entry name" value="LysR_substrate"/>
    <property type="match status" value="1"/>
</dbReference>
<dbReference type="AlphaFoldDB" id="A0A177KJR6"/>
<organism evidence="6 7">
    <name type="scientific">Domibacillus aminovorans</name>
    <dbReference type="NCBI Taxonomy" id="29332"/>
    <lineage>
        <taxon>Bacteria</taxon>
        <taxon>Bacillati</taxon>
        <taxon>Bacillota</taxon>
        <taxon>Bacilli</taxon>
        <taxon>Bacillales</taxon>
        <taxon>Bacillaceae</taxon>
        <taxon>Domibacillus</taxon>
    </lineage>
</organism>
<evidence type="ECO:0000256" key="3">
    <source>
        <dbReference type="ARBA" id="ARBA00023125"/>
    </source>
</evidence>
<evidence type="ECO:0000256" key="4">
    <source>
        <dbReference type="ARBA" id="ARBA00023163"/>
    </source>
</evidence>
<evidence type="ECO:0000256" key="1">
    <source>
        <dbReference type="ARBA" id="ARBA00009437"/>
    </source>
</evidence>
<keyword evidence="4" id="KW-0804">Transcription</keyword>
<evidence type="ECO:0000256" key="2">
    <source>
        <dbReference type="ARBA" id="ARBA00023015"/>
    </source>
</evidence>
<evidence type="ECO:0000313" key="7">
    <source>
        <dbReference type="Proteomes" id="UP000077271"/>
    </source>
</evidence>
<proteinExistence type="inferred from homology"/>
<dbReference type="InterPro" id="IPR036390">
    <property type="entry name" value="WH_DNA-bd_sf"/>
</dbReference>
<dbReference type="InterPro" id="IPR000847">
    <property type="entry name" value="LysR_HTH_N"/>
</dbReference>
<dbReference type="GO" id="GO:0003700">
    <property type="term" value="F:DNA-binding transcription factor activity"/>
    <property type="evidence" value="ECO:0007669"/>
    <property type="project" value="InterPro"/>
</dbReference>
<gene>
    <name evidence="6" type="ORF">AWH48_12325</name>
</gene>
<reference evidence="6 7" key="1">
    <citation type="submission" date="2016-01" db="EMBL/GenBank/DDBJ databases">
        <title>Investigation of taxonomic status of Bacillus aminovorans.</title>
        <authorList>
            <person name="Verma A."/>
            <person name="Pal Y."/>
            <person name="Krishnamurthi S."/>
        </authorList>
    </citation>
    <scope>NUCLEOTIDE SEQUENCE [LARGE SCALE GENOMIC DNA]</scope>
    <source>
        <strain evidence="6 7">DSM 4337</strain>
    </source>
</reference>
<dbReference type="Proteomes" id="UP000077271">
    <property type="component" value="Unassembled WGS sequence"/>
</dbReference>
<dbReference type="SUPFAM" id="SSF46785">
    <property type="entry name" value="Winged helix' DNA-binding domain"/>
    <property type="match status" value="1"/>
</dbReference>
<evidence type="ECO:0000313" key="6">
    <source>
        <dbReference type="EMBL" id="OAH53135.1"/>
    </source>
</evidence>
<evidence type="ECO:0000259" key="5">
    <source>
        <dbReference type="PROSITE" id="PS50931"/>
    </source>
</evidence>
<dbReference type="Pfam" id="PF00126">
    <property type="entry name" value="HTH_1"/>
    <property type="match status" value="1"/>
</dbReference>
<comment type="similarity">
    <text evidence="1">Belongs to the LysR transcriptional regulatory family.</text>
</comment>
<sequence>MEQKLKVFLTVVKHMNFSRAAEELFITQPAVSQYVKSLEDELGIKLIDRTNKKIRLTKAGSLVAYYGGEISTLNEKMKQAVEDLAGEVKGKLAVGASYSFGEYILPHIVADFLEKFPSVDPFISIGNTHEIAEKVIRDEIDLGVVEGTISSSKLVAEKIATDRMFVIKGKKEHVEKRVHLNEETWIVREQGSGTREAFEWFAEKNGIQPAKILEFGSTQIIKEAVEAGLGVALLSEWTIRNELELEKLKIVGGGSLYYERNFYAIIRDAPFMTKTAETFLHFLRRD</sequence>
<dbReference type="PANTHER" id="PTHR30126">
    <property type="entry name" value="HTH-TYPE TRANSCRIPTIONAL REGULATOR"/>
    <property type="match status" value="1"/>
</dbReference>
<dbReference type="EMBL" id="LQWZ01000036">
    <property type="protein sequence ID" value="OAH53135.1"/>
    <property type="molecule type" value="Genomic_DNA"/>
</dbReference>
<dbReference type="OrthoDB" id="9785745at2"/>
<dbReference type="PROSITE" id="PS50931">
    <property type="entry name" value="HTH_LYSR"/>
    <property type="match status" value="1"/>
</dbReference>
<dbReference type="SUPFAM" id="SSF53850">
    <property type="entry name" value="Periplasmic binding protein-like II"/>
    <property type="match status" value="1"/>
</dbReference>
<keyword evidence="2" id="KW-0805">Transcription regulation</keyword>